<feature type="region of interest" description="Disordered" evidence="1">
    <location>
        <begin position="47"/>
        <end position="74"/>
    </location>
</feature>
<dbReference type="Proteomes" id="UP000799539">
    <property type="component" value="Unassembled WGS sequence"/>
</dbReference>
<reference evidence="2" key="1">
    <citation type="journal article" date="2020" name="Stud. Mycol.">
        <title>101 Dothideomycetes genomes: a test case for predicting lifestyles and emergence of pathogens.</title>
        <authorList>
            <person name="Haridas S."/>
            <person name="Albert R."/>
            <person name="Binder M."/>
            <person name="Bloem J."/>
            <person name="Labutti K."/>
            <person name="Salamov A."/>
            <person name="Andreopoulos B."/>
            <person name="Baker S."/>
            <person name="Barry K."/>
            <person name="Bills G."/>
            <person name="Bluhm B."/>
            <person name="Cannon C."/>
            <person name="Castanera R."/>
            <person name="Culley D."/>
            <person name="Daum C."/>
            <person name="Ezra D."/>
            <person name="Gonzalez J."/>
            <person name="Henrissat B."/>
            <person name="Kuo A."/>
            <person name="Liang C."/>
            <person name="Lipzen A."/>
            <person name="Lutzoni F."/>
            <person name="Magnuson J."/>
            <person name="Mondo S."/>
            <person name="Nolan M."/>
            <person name="Ohm R."/>
            <person name="Pangilinan J."/>
            <person name="Park H.-J."/>
            <person name="Ramirez L."/>
            <person name="Alfaro M."/>
            <person name="Sun H."/>
            <person name="Tritt A."/>
            <person name="Yoshinaga Y."/>
            <person name="Zwiers L.-H."/>
            <person name="Turgeon B."/>
            <person name="Goodwin S."/>
            <person name="Spatafora J."/>
            <person name="Crous P."/>
            <person name="Grigoriev I."/>
        </authorList>
    </citation>
    <scope>NUCLEOTIDE SEQUENCE</scope>
    <source>
        <strain evidence="2">SCOH1-5</strain>
    </source>
</reference>
<evidence type="ECO:0000313" key="3">
    <source>
        <dbReference type="Proteomes" id="UP000799539"/>
    </source>
</evidence>
<accession>A0A6A6EY85</accession>
<feature type="compositionally biased region" description="Basic and acidic residues" evidence="1">
    <location>
        <begin position="53"/>
        <end position="64"/>
    </location>
</feature>
<gene>
    <name evidence="2" type="ORF">CERZMDRAFT_91974</name>
</gene>
<proteinExistence type="predicted"/>
<dbReference type="AlphaFoldDB" id="A0A6A6EY85"/>
<evidence type="ECO:0000256" key="1">
    <source>
        <dbReference type="SAM" id="MobiDB-lite"/>
    </source>
</evidence>
<sequence>MLHERHVAGLLAARGATAKKSETLQFMRFPSSASCKKIDTRNDCYRIGQAKPPDTKRIPPEERTSGLPAMSRSL</sequence>
<protein>
    <submittedName>
        <fullName evidence="2">Uncharacterized protein</fullName>
    </submittedName>
</protein>
<evidence type="ECO:0000313" key="2">
    <source>
        <dbReference type="EMBL" id="KAF2206422.1"/>
    </source>
</evidence>
<keyword evidence="3" id="KW-1185">Reference proteome</keyword>
<dbReference type="EMBL" id="ML992722">
    <property type="protein sequence ID" value="KAF2206422.1"/>
    <property type="molecule type" value="Genomic_DNA"/>
</dbReference>
<organism evidence="2 3">
    <name type="scientific">Cercospora zeae-maydis SCOH1-5</name>
    <dbReference type="NCBI Taxonomy" id="717836"/>
    <lineage>
        <taxon>Eukaryota</taxon>
        <taxon>Fungi</taxon>
        <taxon>Dikarya</taxon>
        <taxon>Ascomycota</taxon>
        <taxon>Pezizomycotina</taxon>
        <taxon>Dothideomycetes</taxon>
        <taxon>Dothideomycetidae</taxon>
        <taxon>Mycosphaerellales</taxon>
        <taxon>Mycosphaerellaceae</taxon>
        <taxon>Cercospora</taxon>
    </lineage>
</organism>
<name>A0A6A6EY85_9PEZI</name>